<feature type="compositionally biased region" description="Low complexity" evidence="1">
    <location>
        <begin position="21"/>
        <end position="31"/>
    </location>
</feature>
<evidence type="ECO:0000313" key="2">
    <source>
        <dbReference type="EMBL" id="GIE48978.1"/>
    </source>
</evidence>
<evidence type="ECO:0000313" key="3">
    <source>
        <dbReference type="Proteomes" id="UP000647172"/>
    </source>
</evidence>
<gene>
    <name evidence="2" type="ORF">Ani05nite_25120</name>
</gene>
<proteinExistence type="predicted"/>
<dbReference type="RefSeq" id="WP_203768082.1">
    <property type="nucleotide sequence ID" value="NZ_BAAAYJ010000058.1"/>
</dbReference>
<dbReference type="Proteomes" id="UP000647172">
    <property type="component" value="Unassembled WGS sequence"/>
</dbReference>
<evidence type="ECO:0000256" key="1">
    <source>
        <dbReference type="SAM" id="MobiDB-lite"/>
    </source>
</evidence>
<dbReference type="InterPro" id="IPR029044">
    <property type="entry name" value="Nucleotide-diphossugar_trans"/>
</dbReference>
<dbReference type="EMBL" id="BOMQ01000028">
    <property type="protein sequence ID" value="GIE48978.1"/>
    <property type="molecule type" value="Genomic_DNA"/>
</dbReference>
<dbReference type="AlphaFoldDB" id="A0A919MNZ5"/>
<name>A0A919MNZ5_9ACTN</name>
<feature type="region of interest" description="Disordered" evidence="1">
    <location>
        <begin position="1"/>
        <end position="35"/>
    </location>
</feature>
<protein>
    <submittedName>
        <fullName evidence="2">Uncharacterized protein</fullName>
    </submittedName>
</protein>
<dbReference type="Pfam" id="PF09837">
    <property type="entry name" value="DUF2064"/>
    <property type="match status" value="1"/>
</dbReference>
<dbReference type="InterPro" id="IPR018641">
    <property type="entry name" value="Trfase_1_rSAM/seldom-assoc"/>
</dbReference>
<comment type="caution">
    <text evidence="2">The sequence shown here is derived from an EMBL/GenBank/DDBJ whole genome shotgun (WGS) entry which is preliminary data.</text>
</comment>
<sequence length="226" mass="22973">MTRSGAPYAGRPSRRTRDTSVVGRRPVGGRVHPCRPRRTPATWPCEVQVVTDLAGPASRLDRPWTGRQATMIAAAAAADTLRAVRAMPGWPIGVGPLATAFAGPGGAPGGTLLISPQVPQLSPGLLSDAAALLREFDAVLGPTTGAGWWAFGVREPSHGAALRAMPGALGSAAALTVAALRLGLRVAMLPTLRELGTGADVPAVAGHCPAAGEFAVTVAHLSGVRP</sequence>
<reference evidence="2" key="1">
    <citation type="submission" date="2021-01" db="EMBL/GenBank/DDBJ databases">
        <title>Whole genome shotgun sequence of Actinoplanes nipponensis NBRC 14063.</title>
        <authorList>
            <person name="Komaki H."/>
            <person name="Tamura T."/>
        </authorList>
    </citation>
    <scope>NUCLEOTIDE SEQUENCE</scope>
    <source>
        <strain evidence="2">NBRC 14063</strain>
    </source>
</reference>
<keyword evidence="3" id="KW-1185">Reference proteome</keyword>
<dbReference type="PANTHER" id="PTHR36529">
    <property type="entry name" value="SLL1095 PROTEIN"/>
    <property type="match status" value="1"/>
</dbReference>
<organism evidence="2 3">
    <name type="scientific">Actinoplanes nipponensis</name>
    <dbReference type="NCBI Taxonomy" id="135950"/>
    <lineage>
        <taxon>Bacteria</taxon>
        <taxon>Bacillati</taxon>
        <taxon>Actinomycetota</taxon>
        <taxon>Actinomycetes</taxon>
        <taxon>Micromonosporales</taxon>
        <taxon>Micromonosporaceae</taxon>
        <taxon>Actinoplanes</taxon>
    </lineage>
</organism>
<accession>A0A919MNZ5</accession>
<dbReference type="Gene3D" id="3.90.550.10">
    <property type="entry name" value="Spore Coat Polysaccharide Biosynthesis Protein SpsA, Chain A"/>
    <property type="match status" value="1"/>
</dbReference>
<dbReference type="PANTHER" id="PTHR36529:SF1">
    <property type="entry name" value="GLYCOSYLTRANSFERASE"/>
    <property type="match status" value="1"/>
</dbReference>